<evidence type="ECO:0000256" key="2">
    <source>
        <dbReference type="ARBA" id="ARBA00022475"/>
    </source>
</evidence>
<proteinExistence type="predicted"/>
<keyword evidence="8" id="KW-0808">Transferase</keyword>
<accession>A0A239H6W5</accession>
<dbReference type="EMBL" id="FZPC01000006">
    <property type="protein sequence ID" value="SNS77100.1"/>
    <property type="molecule type" value="Genomic_DNA"/>
</dbReference>
<dbReference type="RefSeq" id="WP_139210185.1">
    <property type="nucleotide sequence ID" value="NZ_FNEC01000009.1"/>
</dbReference>
<dbReference type="GO" id="GO:0016740">
    <property type="term" value="F:transferase activity"/>
    <property type="evidence" value="ECO:0007669"/>
    <property type="project" value="UniProtKB-KW"/>
</dbReference>
<keyword evidence="4 6" id="KW-1133">Transmembrane helix</keyword>
<dbReference type="AlphaFoldDB" id="A0A239H6W5"/>
<evidence type="ECO:0000313" key="8">
    <source>
        <dbReference type="EMBL" id="SDI85534.1"/>
    </source>
</evidence>
<dbReference type="Pfam" id="PF00884">
    <property type="entry name" value="Sulfatase"/>
    <property type="match status" value="1"/>
</dbReference>
<dbReference type="InterPro" id="IPR050448">
    <property type="entry name" value="OpgB/LTA_synthase_biosynth"/>
</dbReference>
<organism evidence="8 11">
    <name type="scientific">Pseudomonas delhiensis</name>
    <dbReference type="NCBI Taxonomy" id="366289"/>
    <lineage>
        <taxon>Bacteria</taxon>
        <taxon>Pseudomonadati</taxon>
        <taxon>Pseudomonadota</taxon>
        <taxon>Gammaproteobacteria</taxon>
        <taxon>Pseudomonadales</taxon>
        <taxon>Pseudomonadaceae</taxon>
        <taxon>Pseudomonas</taxon>
    </lineage>
</organism>
<protein>
    <submittedName>
        <fullName evidence="8">Phosphoglycerol transferase MdoB</fullName>
    </submittedName>
</protein>
<dbReference type="InterPro" id="IPR000917">
    <property type="entry name" value="Sulfatase_N"/>
</dbReference>
<dbReference type="Proteomes" id="UP000199693">
    <property type="component" value="Unassembled WGS sequence"/>
</dbReference>
<keyword evidence="5 6" id="KW-0472">Membrane</keyword>
<gene>
    <name evidence="8" type="ORF">SAMN05216189_1009161</name>
    <name evidence="9" type="ORF">SAMN06295949_106222</name>
</gene>
<dbReference type="PANTHER" id="PTHR47371">
    <property type="entry name" value="LIPOTEICHOIC ACID SYNTHASE"/>
    <property type="match status" value="1"/>
</dbReference>
<feature type="transmembrane region" description="Helical" evidence="6">
    <location>
        <begin position="41"/>
        <end position="62"/>
    </location>
</feature>
<feature type="transmembrane region" description="Helical" evidence="6">
    <location>
        <begin position="116"/>
        <end position="138"/>
    </location>
</feature>
<evidence type="ECO:0000313" key="10">
    <source>
        <dbReference type="Proteomes" id="UP000198309"/>
    </source>
</evidence>
<keyword evidence="2" id="KW-1003">Cell membrane</keyword>
<evidence type="ECO:0000256" key="6">
    <source>
        <dbReference type="SAM" id="Phobius"/>
    </source>
</evidence>
<evidence type="ECO:0000256" key="4">
    <source>
        <dbReference type="ARBA" id="ARBA00022989"/>
    </source>
</evidence>
<evidence type="ECO:0000256" key="3">
    <source>
        <dbReference type="ARBA" id="ARBA00022692"/>
    </source>
</evidence>
<reference evidence="9 10" key="2">
    <citation type="submission" date="2017-06" db="EMBL/GenBank/DDBJ databases">
        <authorList>
            <person name="Varghese N."/>
            <person name="Submissions S."/>
        </authorList>
    </citation>
    <scope>NUCLEOTIDE SEQUENCE [LARGE SCALE GENOMIC DNA]</scope>
    <source>
        <strain evidence="9 10">RLD-1</strain>
    </source>
</reference>
<evidence type="ECO:0000256" key="1">
    <source>
        <dbReference type="ARBA" id="ARBA00004651"/>
    </source>
</evidence>
<dbReference type="CDD" id="cd16015">
    <property type="entry name" value="LTA_synthase"/>
    <property type="match status" value="1"/>
</dbReference>
<dbReference type="PANTHER" id="PTHR47371:SF3">
    <property type="entry name" value="PHOSPHOGLYCEROL TRANSFERASE I"/>
    <property type="match status" value="1"/>
</dbReference>
<feature type="transmembrane region" description="Helical" evidence="6">
    <location>
        <begin position="150"/>
        <end position="171"/>
    </location>
</feature>
<keyword evidence="3 6" id="KW-0812">Transmembrane</keyword>
<feature type="domain" description="Sulfatase N-terminal" evidence="7">
    <location>
        <begin position="249"/>
        <end position="545"/>
    </location>
</feature>
<evidence type="ECO:0000259" key="7">
    <source>
        <dbReference type="Pfam" id="PF00884"/>
    </source>
</evidence>
<feature type="transmembrane region" description="Helical" evidence="6">
    <location>
        <begin position="74"/>
        <end position="96"/>
    </location>
</feature>
<name>A0A239H6W5_9PSED</name>
<evidence type="ECO:0000313" key="9">
    <source>
        <dbReference type="EMBL" id="SNS77100.1"/>
    </source>
</evidence>
<comment type="subcellular location">
    <subcellularLocation>
        <location evidence="1">Cell membrane</location>
        <topology evidence="1">Multi-pass membrane protein</topology>
    </subcellularLocation>
</comment>
<dbReference type="EMBL" id="FNEC01000009">
    <property type="protein sequence ID" value="SDI85534.1"/>
    <property type="molecule type" value="Genomic_DNA"/>
</dbReference>
<evidence type="ECO:0000313" key="11">
    <source>
        <dbReference type="Proteomes" id="UP000199693"/>
    </source>
</evidence>
<dbReference type="InterPro" id="IPR017850">
    <property type="entry name" value="Alkaline_phosphatase_core_sf"/>
</dbReference>
<dbReference type="Proteomes" id="UP000198309">
    <property type="component" value="Unassembled WGS sequence"/>
</dbReference>
<dbReference type="SUPFAM" id="SSF53649">
    <property type="entry name" value="Alkaline phosphatase-like"/>
    <property type="match status" value="1"/>
</dbReference>
<keyword evidence="10" id="KW-1185">Reference proteome</keyword>
<sequence length="644" mass="72516">MRRIFDPRLLYVAYFFGVAGIFLTVFAKYCARAQGPLPPEMIKGLLPLVELAVLGGLGVIISPMRRARSSMWRWGIYLILPLVIGIVYVAQSYSLYLSNSYITVLAMENSAESRLTTTWLLRVMVGAVVLGWAFLLFSHTSRRYREVRQMSRLFVGGWAIVLVGYLVAFLASSHERGVISLQKNQAPLLSLLRTTYILAERRMDEFRPAASEFDGDIYFVKGNEFPFKKNYIYSNALPFEKIVQVKKKRNVIVIFTEGMSARLINAYGGRHPGLTPNIDALLARSMRVDNYYNHTAATYRGLQGQMASGYPGTGGAQSGSGWDEGENSQSLARIHYRTLPQIFRERGYDTYFFSPHHDSVQLNTMLRSLEFDQVYSFDSLNNEFLQGKATLTAGSLSDKDLFRSLNVMLESRAQAASGKPFFIGLYDIGTHAFLDVPEGYEKYGDGKNSVLNRMHNYDRQLGQFLSYFFSSKYAKDTILIFTADHATYPEPPFVDAVRGENYQPYFVDRIPLAIYDPAHVLPQTFDADGRSSIDFAPTLLHLLGVQKVANSFIGRSIFDAKRIVPFGVAAIGGDIFMTTRDGVVMEPGVPLGDKEQFLKYADYIRTYYTLEKENRIFPDERVRIAHAQGQDGDSSEHGASAALR</sequence>
<dbReference type="GO" id="GO:0005886">
    <property type="term" value="C:plasma membrane"/>
    <property type="evidence" value="ECO:0007669"/>
    <property type="project" value="UniProtKB-SubCell"/>
</dbReference>
<dbReference type="Gene3D" id="3.40.720.10">
    <property type="entry name" value="Alkaline Phosphatase, subunit A"/>
    <property type="match status" value="1"/>
</dbReference>
<evidence type="ECO:0000256" key="5">
    <source>
        <dbReference type="ARBA" id="ARBA00023136"/>
    </source>
</evidence>
<reference evidence="8 11" key="1">
    <citation type="submission" date="2016-10" db="EMBL/GenBank/DDBJ databases">
        <authorList>
            <person name="de Groot N.N."/>
        </authorList>
    </citation>
    <scope>NUCLEOTIDE SEQUENCE [LARGE SCALE GENOMIC DNA]</scope>
    <source>
        <strain evidence="8 11">CCM 7361</strain>
    </source>
</reference>
<feature type="transmembrane region" description="Helical" evidence="6">
    <location>
        <begin position="9"/>
        <end position="29"/>
    </location>
</feature>